<feature type="region of interest" description="Disordered" evidence="10">
    <location>
        <begin position="142"/>
        <end position="194"/>
    </location>
</feature>
<protein>
    <recommendedName>
        <fullName evidence="1">non-specific serine/threonine protein kinase</fullName>
        <ecNumber evidence="1">2.7.11.1</ecNumber>
    </recommendedName>
</protein>
<dbReference type="InterPro" id="IPR011009">
    <property type="entry name" value="Kinase-like_dom_sf"/>
</dbReference>
<dbReference type="PROSITE" id="PS50011">
    <property type="entry name" value="PROTEIN_KINASE_DOM"/>
    <property type="match status" value="1"/>
</dbReference>
<sequence>MSRNDSPDELRPAPALNESYDFFSGSQPESLSSSMHYDAKAQFSPDTSVPTISDHAGQTKDQQDGLIANRSAAPAETHPVPARTRGFTSLFHRTNNDSSVSGPSPEEVSERSGTSRPQPVRKKSDHFGHPLNDLRRFLQHHIASSSSRDKTQTKSKKTKGENQVHEKKSYRNEGVSNRSLRGTDSPPWGMSQSEIGKKYGKWGRTLGTGAGGTVRIIRRSKDHAQFAVKEFRERRHDEPEKEYIKKVTAEFCIGSTLHHVNIIKTLDIISNNGHYYEVMEYAPNELFAVVMSGKMGYNETNCVFRQIVDGVDYLHGLGLAHRDLKIDNCVVTADGIVKIIDFGTATVFQSPGKSKVLASGIVGSDPYLAPEVLSKQTYDARMTDVWSLAIVYMCMILRRFPWKLPDPEVDPSFQMFIQAHPELCQTSGVALDESLLSEADISACDNTFDALLHHVESTEKFQNLANDEPPHIPTADEAGYLVGGTDSAPLTPVTTTDRRGVRDTFTPMEDTGTMISETVHRKPATAQRVARPMVVTDDLDNGVTTRPGSPEHSTTHTPNQEPSTPTTNDHSNAAEAGDDAQPRADDSIFQLLPIASRPMLARMLTLDPSMRATLGDLLRGRSYGSVDGPVSASEYAKQLEENQEDSPLSVSQHNGHRDTFENDEDHGDDWLKSINTCSHWVNYTPKPKPTANLLQPRDENTFEDMGFKSIYAIDENYLERPPPNHIHISAPTDHKRRLFHRKDI</sequence>
<evidence type="ECO:0000256" key="3">
    <source>
        <dbReference type="ARBA" id="ARBA00022679"/>
    </source>
</evidence>
<feature type="compositionally biased region" description="Polar residues" evidence="10">
    <location>
        <begin position="24"/>
        <end position="35"/>
    </location>
</feature>
<comment type="catalytic activity">
    <reaction evidence="7">
        <text>L-threonyl-[protein] + ATP = O-phospho-L-threonyl-[protein] + ADP + H(+)</text>
        <dbReference type="Rhea" id="RHEA:46608"/>
        <dbReference type="Rhea" id="RHEA-COMP:11060"/>
        <dbReference type="Rhea" id="RHEA-COMP:11605"/>
        <dbReference type="ChEBI" id="CHEBI:15378"/>
        <dbReference type="ChEBI" id="CHEBI:30013"/>
        <dbReference type="ChEBI" id="CHEBI:30616"/>
        <dbReference type="ChEBI" id="CHEBI:61977"/>
        <dbReference type="ChEBI" id="CHEBI:456216"/>
        <dbReference type="EC" id="2.7.11.1"/>
    </reaction>
</comment>
<dbReference type="Proteomes" id="UP001214628">
    <property type="component" value="Chromosome 1"/>
</dbReference>
<dbReference type="PROSITE" id="PS00108">
    <property type="entry name" value="PROTEIN_KINASE_ST"/>
    <property type="match status" value="1"/>
</dbReference>
<feature type="compositionally biased region" description="Basic and acidic residues" evidence="10">
    <location>
        <begin position="1"/>
        <end position="11"/>
    </location>
</feature>
<keyword evidence="4 9" id="KW-0547">Nucleotide-binding</keyword>
<dbReference type="GO" id="GO:0005829">
    <property type="term" value="C:cytosol"/>
    <property type="evidence" value="ECO:0007669"/>
    <property type="project" value="TreeGrafter"/>
</dbReference>
<feature type="domain" description="Protein kinase" evidence="11">
    <location>
        <begin position="200"/>
        <end position="624"/>
    </location>
</feature>
<evidence type="ECO:0000313" key="13">
    <source>
        <dbReference type="Proteomes" id="UP001214628"/>
    </source>
</evidence>
<evidence type="ECO:0000256" key="8">
    <source>
        <dbReference type="ARBA" id="ARBA00048679"/>
    </source>
</evidence>
<evidence type="ECO:0000256" key="2">
    <source>
        <dbReference type="ARBA" id="ARBA00022527"/>
    </source>
</evidence>
<evidence type="ECO:0000313" key="12">
    <source>
        <dbReference type="EMBL" id="WFD42601.1"/>
    </source>
</evidence>
<keyword evidence="5" id="KW-0418">Kinase</keyword>
<keyword evidence="2" id="KW-0723">Serine/threonine-protein kinase</keyword>
<evidence type="ECO:0000256" key="6">
    <source>
        <dbReference type="ARBA" id="ARBA00022840"/>
    </source>
</evidence>
<feature type="region of interest" description="Disordered" evidence="10">
    <location>
        <begin position="484"/>
        <end position="509"/>
    </location>
</feature>
<dbReference type="GO" id="GO:0005524">
    <property type="term" value="F:ATP binding"/>
    <property type="evidence" value="ECO:0007669"/>
    <property type="project" value="UniProtKB-UniRule"/>
</dbReference>
<comment type="catalytic activity">
    <reaction evidence="8">
        <text>L-seryl-[protein] + ATP = O-phospho-L-seryl-[protein] + ADP + H(+)</text>
        <dbReference type="Rhea" id="RHEA:17989"/>
        <dbReference type="Rhea" id="RHEA-COMP:9863"/>
        <dbReference type="Rhea" id="RHEA-COMP:11604"/>
        <dbReference type="ChEBI" id="CHEBI:15378"/>
        <dbReference type="ChEBI" id="CHEBI:29999"/>
        <dbReference type="ChEBI" id="CHEBI:30616"/>
        <dbReference type="ChEBI" id="CHEBI:83421"/>
        <dbReference type="ChEBI" id="CHEBI:456216"/>
        <dbReference type="EC" id="2.7.11.1"/>
    </reaction>
</comment>
<dbReference type="Pfam" id="PF00069">
    <property type="entry name" value="Pkinase"/>
    <property type="match status" value="1"/>
</dbReference>
<keyword evidence="3" id="KW-0808">Transferase</keyword>
<dbReference type="SMART" id="SM00220">
    <property type="entry name" value="S_TKc"/>
    <property type="match status" value="1"/>
</dbReference>
<feature type="region of interest" description="Disordered" evidence="10">
    <location>
        <begin position="1"/>
        <end position="130"/>
    </location>
</feature>
<evidence type="ECO:0000256" key="4">
    <source>
        <dbReference type="ARBA" id="ARBA00022741"/>
    </source>
</evidence>
<feature type="binding site" evidence="9">
    <location>
        <position position="229"/>
    </location>
    <ligand>
        <name>ATP</name>
        <dbReference type="ChEBI" id="CHEBI:30616"/>
    </ligand>
</feature>
<proteinExistence type="predicted"/>
<gene>
    <name evidence="12" type="ORF">MPSI1_001247</name>
</gene>
<dbReference type="AlphaFoldDB" id="A0AAF0JJJ5"/>
<keyword evidence="6 9" id="KW-0067">ATP-binding</keyword>
<evidence type="ECO:0000256" key="5">
    <source>
        <dbReference type="ARBA" id="ARBA00022777"/>
    </source>
</evidence>
<organism evidence="12 13">
    <name type="scientific">Malassezia psittaci</name>
    <dbReference type="NCBI Taxonomy" id="1821823"/>
    <lineage>
        <taxon>Eukaryota</taxon>
        <taxon>Fungi</taxon>
        <taxon>Dikarya</taxon>
        <taxon>Basidiomycota</taxon>
        <taxon>Ustilaginomycotina</taxon>
        <taxon>Malasseziomycetes</taxon>
        <taxon>Malasseziales</taxon>
        <taxon>Malasseziaceae</taxon>
        <taxon>Malassezia</taxon>
    </lineage>
</organism>
<keyword evidence="13" id="KW-1185">Reference proteome</keyword>
<evidence type="ECO:0000256" key="7">
    <source>
        <dbReference type="ARBA" id="ARBA00047899"/>
    </source>
</evidence>
<evidence type="ECO:0000256" key="10">
    <source>
        <dbReference type="SAM" id="MobiDB-lite"/>
    </source>
</evidence>
<dbReference type="PANTHER" id="PTHR24343">
    <property type="entry name" value="SERINE/THREONINE KINASE"/>
    <property type="match status" value="1"/>
</dbReference>
<dbReference type="GO" id="GO:0004674">
    <property type="term" value="F:protein serine/threonine kinase activity"/>
    <property type="evidence" value="ECO:0007669"/>
    <property type="project" value="UniProtKB-KW"/>
</dbReference>
<dbReference type="SUPFAM" id="SSF56112">
    <property type="entry name" value="Protein kinase-like (PK-like)"/>
    <property type="match status" value="1"/>
</dbReference>
<dbReference type="EMBL" id="CP118375">
    <property type="protein sequence ID" value="WFD42601.1"/>
    <property type="molecule type" value="Genomic_DNA"/>
</dbReference>
<dbReference type="PROSITE" id="PS00107">
    <property type="entry name" value="PROTEIN_KINASE_ATP"/>
    <property type="match status" value="1"/>
</dbReference>
<dbReference type="InterPro" id="IPR017441">
    <property type="entry name" value="Protein_kinase_ATP_BS"/>
</dbReference>
<dbReference type="Gene3D" id="1.10.510.10">
    <property type="entry name" value="Transferase(Phosphotransferase) domain 1"/>
    <property type="match status" value="1"/>
</dbReference>
<reference evidence="12" key="1">
    <citation type="submission" date="2023-02" db="EMBL/GenBank/DDBJ databases">
        <title>Mating type loci evolution in Malassezia.</title>
        <authorList>
            <person name="Coelho M.A."/>
        </authorList>
    </citation>
    <scope>NUCLEOTIDE SEQUENCE</scope>
    <source>
        <strain evidence="12">CBS 14136</strain>
    </source>
</reference>
<evidence type="ECO:0000256" key="1">
    <source>
        <dbReference type="ARBA" id="ARBA00012513"/>
    </source>
</evidence>
<feature type="compositionally biased region" description="Polar residues" evidence="10">
    <location>
        <begin position="542"/>
        <end position="571"/>
    </location>
</feature>
<evidence type="ECO:0000259" key="11">
    <source>
        <dbReference type="PROSITE" id="PS50011"/>
    </source>
</evidence>
<name>A0AAF0JJJ5_9BASI</name>
<dbReference type="InterPro" id="IPR000719">
    <property type="entry name" value="Prot_kinase_dom"/>
</dbReference>
<dbReference type="InterPro" id="IPR008271">
    <property type="entry name" value="Ser/Thr_kinase_AS"/>
</dbReference>
<dbReference type="EC" id="2.7.11.1" evidence="1"/>
<dbReference type="PANTHER" id="PTHR24343:SF137">
    <property type="entry name" value="SERINE_THREONINE-PROTEIN KINASE HRK1"/>
    <property type="match status" value="1"/>
</dbReference>
<accession>A0AAF0JJJ5</accession>
<evidence type="ECO:0000256" key="9">
    <source>
        <dbReference type="PROSITE-ProRule" id="PRU10141"/>
    </source>
</evidence>
<feature type="region of interest" description="Disordered" evidence="10">
    <location>
        <begin position="522"/>
        <end position="583"/>
    </location>
</feature>
<feature type="compositionally biased region" description="Basic and acidic residues" evidence="10">
    <location>
        <begin position="147"/>
        <end position="171"/>
    </location>
</feature>